<feature type="region of interest" description="Disordered" evidence="1">
    <location>
        <begin position="213"/>
        <end position="293"/>
    </location>
</feature>
<reference evidence="2 3" key="1">
    <citation type="submission" date="2021-12" db="EMBL/GenBank/DDBJ databases">
        <title>High titer production of polyol ester of fatty acids by Rhodotorula paludigena BS15 towards product separation-free biomass refinery.</title>
        <authorList>
            <person name="Mano J."/>
            <person name="Ono H."/>
            <person name="Tanaka T."/>
            <person name="Naito K."/>
            <person name="Sushida H."/>
            <person name="Ike M."/>
            <person name="Tokuyasu K."/>
            <person name="Kitaoka M."/>
        </authorList>
    </citation>
    <scope>NUCLEOTIDE SEQUENCE [LARGE SCALE GENOMIC DNA]</scope>
    <source>
        <strain evidence="2 3">BS15</strain>
    </source>
</reference>
<organism evidence="2 3">
    <name type="scientific">Rhodotorula paludigena</name>
    <dbReference type="NCBI Taxonomy" id="86838"/>
    <lineage>
        <taxon>Eukaryota</taxon>
        <taxon>Fungi</taxon>
        <taxon>Dikarya</taxon>
        <taxon>Basidiomycota</taxon>
        <taxon>Pucciniomycotina</taxon>
        <taxon>Microbotryomycetes</taxon>
        <taxon>Sporidiobolales</taxon>
        <taxon>Sporidiobolaceae</taxon>
        <taxon>Rhodotorula</taxon>
    </lineage>
</organism>
<dbReference type="PANTHER" id="PTHR14659:SF1">
    <property type="entry name" value="ALPHA- AND GAMMA-ADAPTIN-BINDING PROTEIN P34"/>
    <property type="match status" value="1"/>
</dbReference>
<dbReference type="Pfam" id="PF10199">
    <property type="entry name" value="Adaptin_binding"/>
    <property type="match status" value="1"/>
</dbReference>
<dbReference type="AlphaFoldDB" id="A0AAV5GM81"/>
<dbReference type="PANTHER" id="PTHR14659">
    <property type="entry name" value="ALPHA- AND GAMMA-ADAPTIN-BINDING PROTEIN P34"/>
    <property type="match status" value="1"/>
</dbReference>
<feature type="compositionally biased region" description="Polar residues" evidence="1">
    <location>
        <begin position="364"/>
        <end position="383"/>
    </location>
</feature>
<proteinExistence type="predicted"/>
<keyword evidence="3" id="KW-1185">Reference proteome</keyword>
<dbReference type="InterPro" id="IPR019341">
    <property type="entry name" value="Alpha/Gamma-adaptin-bd_p34"/>
</dbReference>
<feature type="region of interest" description="Disordered" evidence="1">
    <location>
        <begin position="160"/>
        <end position="193"/>
    </location>
</feature>
<accession>A0AAV5GM81</accession>
<comment type="caution">
    <text evidence="2">The sequence shown here is derived from an EMBL/GenBank/DDBJ whole genome shotgun (WGS) entry which is preliminary data.</text>
</comment>
<sequence>MPASLPSHSHVLVYPLAPLAPADALAFVQPPSPLAAAPPPALSDPLHVPWRIDNKYYTADVSFRILAQHSSAAGDPLASLTEGDEPAVVVLTDAQATPPSALTALLARLSSRDPEIEVALLVSQSGPSESGPSSASTLTGDALDEEAWDDAALDAGFEWVHLPHPPAPASSTSATTAYAQSRELAQREDEDEPLRRIVGALQAHMWEGMQRAETGPARGRARAHSGESASAERASRCSGEGDGCAGKAGATGRSDSDHADDVGDDESSVLGAPPLPSPRRRPSDADGDKWTFPSRFLPSIARDEGGALVGEASFEDDFAPFVEAGPAHGDFPAFTACEISADSTASATAGGFPDLVDRRRDLPFSNSDDPPRTSASFVSPARTTVPTAPISAEDLDDLDELFARLSAAKSATVGMGLDERRDFAERMVRELLGGAGLSEDEDEAVS</sequence>
<feature type="region of interest" description="Disordered" evidence="1">
    <location>
        <begin position="345"/>
        <end position="383"/>
    </location>
</feature>
<protein>
    <submittedName>
        <fullName evidence="2">Uncharacterized protein</fullName>
    </submittedName>
</protein>
<name>A0AAV5GM81_9BASI</name>
<gene>
    <name evidence="2" type="ORF">Rhopal_003488-T1</name>
</gene>
<evidence type="ECO:0000256" key="1">
    <source>
        <dbReference type="SAM" id="MobiDB-lite"/>
    </source>
</evidence>
<evidence type="ECO:0000313" key="3">
    <source>
        <dbReference type="Proteomes" id="UP001342314"/>
    </source>
</evidence>
<dbReference type="Proteomes" id="UP001342314">
    <property type="component" value="Unassembled WGS sequence"/>
</dbReference>
<dbReference type="EMBL" id="BQKY01000007">
    <property type="protein sequence ID" value="GJN90477.1"/>
    <property type="molecule type" value="Genomic_DNA"/>
</dbReference>
<evidence type="ECO:0000313" key="2">
    <source>
        <dbReference type="EMBL" id="GJN90477.1"/>
    </source>
</evidence>
<feature type="compositionally biased region" description="Low complexity" evidence="1">
    <location>
        <begin position="226"/>
        <end position="238"/>
    </location>
</feature>